<dbReference type="InterPro" id="IPR036770">
    <property type="entry name" value="Ankyrin_rpt-contain_sf"/>
</dbReference>
<dbReference type="SMART" id="SM00248">
    <property type="entry name" value="ANK"/>
    <property type="match status" value="3"/>
</dbReference>
<dbReference type="PANTHER" id="PTHR24198">
    <property type="entry name" value="ANKYRIN REPEAT AND PROTEIN KINASE DOMAIN-CONTAINING PROTEIN"/>
    <property type="match status" value="1"/>
</dbReference>
<dbReference type="AlphaFoldDB" id="A0A812UI98"/>
<evidence type="ECO:0000313" key="5">
    <source>
        <dbReference type="Proteomes" id="UP000649617"/>
    </source>
</evidence>
<dbReference type="OrthoDB" id="425307at2759"/>
<organism evidence="4 5">
    <name type="scientific">Symbiodinium pilosum</name>
    <name type="common">Dinoflagellate</name>
    <dbReference type="NCBI Taxonomy" id="2952"/>
    <lineage>
        <taxon>Eukaryota</taxon>
        <taxon>Sar</taxon>
        <taxon>Alveolata</taxon>
        <taxon>Dinophyceae</taxon>
        <taxon>Suessiales</taxon>
        <taxon>Symbiodiniaceae</taxon>
        <taxon>Symbiodinium</taxon>
    </lineage>
</organism>
<evidence type="ECO:0000256" key="2">
    <source>
        <dbReference type="ARBA" id="ARBA00023043"/>
    </source>
</evidence>
<feature type="non-terminal residue" evidence="4">
    <location>
        <position position="160"/>
    </location>
</feature>
<keyword evidence="1" id="KW-0677">Repeat</keyword>
<dbReference type="Pfam" id="PF12796">
    <property type="entry name" value="Ank_2"/>
    <property type="match status" value="2"/>
</dbReference>
<dbReference type="PROSITE" id="PS50088">
    <property type="entry name" value="ANK_REPEAT"/>
    <property type="match status" value="1"/>
</dbReference>
<comment type="caution">
    <text evidence="4">The sequence shown here is derived from an EMBL/GenBank/DDBJ whole genome shotgun (WGS) entry which is preliminary data.</text>
</comment>
<proteinExistence type="predicted"/>
<feature type="non-terminal residue" evidence="4">
    <location>
        <position position="1"/>
    </location>
</feature>
<dbReference type="PANTHER" id="PTHR24198:SF165">
    <property type="entry name" value="ANKYRIN REPEAT-CONTAINING PROTEIN-RELATED"/>
    <property type="match status" value="1"/>
</dbReference>
<protein>
    <submittedName>
        <fullName evidence="4">Uncharacterized protein</fullName>
    </submittedName>
</protein>
<sequence>VCMKVLLEAQAEPNCCDRLCNTPLGEAAKCGALDVVQLLLERRGQVNMCNYRAETPVLLAMQRNHIEVVRLLCRHRADANRGKGLSQLLATKVDRLESLCLLLELRTDVNARNEAGDTALLSAVKGNRMAALSLLLSERHVDVNAHDPRGDTPLLQAIRS</sequence>
<dbReference type="Gene3D" id="1.25.40.20">
    <property type="entry name" value="Ankyrin repeat-containing domain"/>
    <property type="match status" value="2"/>
</dbReference>
<feature type="repeat" description="ANK" evidence="3">
    <location>
        <begin position="52"/>
        <end position="84"/>
    </location>
</feature>
<keyword evidence="5" id="KW-1185">Reference proteome</keyword>
<dbReference type="Proteomes" id="UP000649617">
    <property type="component" value="Unassembled WGS sequence"/>
</dbReference>
<keyword evidence="2 3" id="KW-0040">ANK repeat</keyword>
<dbReference type="InterPro" id="IPR002110">
    <property type="entry name" value="Ankyrin_rpt"/>
</dbReference>
<dbReference type="SUPFAM" id="SSF48403">
    <property type="entry name" value="Ankyrin repeat"/>
    <property type="match status" value="1"/>
</dbReference>
<accession>A0A812UI98</accession>
<dbReference type="EMBL" id="CAJNIZ010036624">
    <property type="protein sequence ID" value="CAE7566481.1"/>
    <property type="molecule type" value="Genomic_DNA"/>
</dbReference>
<evidence type="ECO:0000256" key="3">
    <source>
        <dbReference type="PROSITE-ProRule" id="PRU00023"/>
    </source>
</evidence>
<evidence type="ECO:0000313" key="4">
    <source>
        <dbReference type="EMBL" id="CAE7566481.1"/>
    </source>
</evidence>
<reference evidence="4" key="1">
    <citation type="submission" date="2021-02" db="EMBL/GenBank/DDBJ databases">
        <authorList>
            <person name="Dougan E. K."/>
            <person name="Rhodes N."/>
            <person name="Thang M."/>
            <person name="Chan C."/>
        </authorList>
    </citation>
    <scope>NUCLEOTIDE SEQUENCE</scope>
</reference>
<name>A0A812UI98_SYMPI</name>
<gene>
    <name evidence="4" type="ORF">SPIL2461_LOCUS15206</name>
</gene>
<evidence type="ECO:0000256" key="1">
    <source>
        <dbReference type="ARBA" id="ARBA00022737"/>
    </source>
</evidence>